<proteinExistence type="predicted"/>
<dbReference type="Gene3D" id="3.30.2310.20">
    <property type="entry name" value="RelE-like"/>
    <property type="match status" value="1"/>
</dbReference>
<name>A0ABZ0S684_9GAMM</name>
<evidence type="ECO:0008006" key="4">
    <source>
        <dbReference type="Google" id="ProtNLM"/>
    </source>
</evidence>
<gene>
    <name evidence="2" type="ORF">Thiowin_01021</name>
</gene>
<accession>A0ABZ0S684</accession>
<dbReference type="EMBL" id="CP121472">
    <property type="protein sequence ID" value="WPL16084.1"/>
    <property type="molecule type" value="Genomic_DNA"/>
</dbReference>
<evidence type="ECO:0000256" key="1">
    <source>
        <dbReference type="ARBA" id="ARBA00022649"/>
    </source>
</evidence>
<evidence type="ECO:0000313" key="2">
    <source>
        <dbReference type="EMBL" id="WPL16084.1"/>
    </source>
</evidence>
<dbReference type="Pfam" id="PF05016">
    <property type="entry name" value="ParE_toxin"/>
    <property type="match status" value="1"/>
</dbReference>
<evidence type="ECO:0000313" key="3">
    <source>
        <dbReference type="Proteomes" id="UP001432180"/>
    </source>
</evidence>
<dbReference type="InterPro" id="IPR007712">
    <property type="entry name" value="RelE/ParE_toxin"/>
</dbReference>
<dbReference type="PANTHER" id="PTHR38813:SF1">
    <property type="entry name" value="TOXIN RELE1-RELATED"/>
    <property type="match status" value="1"/>
</dbReference>
<dbReference type="SUPFAM" id="SSF143011">
    <property type="entry name" value="RelE-like"/>
    <property type="match status" value="1"/>
</dbReference>
<dbReference type="RefSeq" id="WP_328986631.1">
    <property type="nucleotide sequence ID" value="NZ_CP121472.1"/>
</dbReference>
<keyword evidence="1" id="KW-1277">Toxin-antitoxin system</keyword>
<dbReference type="InterPro" id="IPR035093">
    <property type="entry name" value="RelE/ParE_toxin_dom_sf"/>
</dbReference>
<protein>
    <recommendedName>
        <fullName evidence="4">Plasmid stabilization protein</fullName>
    </recommendedName>
</protein>
<dbReference type="PANTHER" id="PTHR38813">
    <property type="match status" value="1"/>
</dbReference>
<dbReference type="InterPro" id="IPR052747">
    <property type="entry name" value="TA_system_RelE_toxin"/>
</dbReference>
<sequence>MNTLFRSSFVRDLKKIQDPDVLTAIRAGILHIEQAESLTDLRNLRKLTGSGSYFRLRVGDYRLGLKIDDNQVECVRCLHRRDIYRYFP</sequence>
<reference evidence="2 3" key="1">
    <citation type="journal article" date="2023" name="Microorganisms">
        <title>Thiorhodovibrio frisius and Trv. litoralis spp. nov., Two Novel Members from a Clade of Fastidious Purple Sulfur Bacteria That Exhibit Unique Red-Shifted Light-Harvesting Capabilities.</title>
        <authorList>
            <person name="Methner A."/>
            <person name="Kuzyk S.B."/>
            <person name="Petersen J."/>
            <person name="Bauer S."/>
            <person name="Brinkmann H."/>
            <person name="Sichau K."/>
            <person name="Wanner G."/>
            <person name="Wolf J."/>
            <person name="Neumann-Schaal M."/>
            <person name="Henke P."/>
            <person name="Tank M."/>
            <person name="Sproer C."/>
            <person name="Bunk B."/>
            <person name="Overmann J."/>
        </authorList>
    </citation>
    <scope>NUCLEOTIDE SEQUENCE [LARGE SCALE GENOMIC DNA]</scope>
    <source>
        <strain evidence="2 3">DSM 6702</strain>
    </source>
</reference>
<keyword evidence="3" id="KW-1185">Reference proteome</keyword>
<dbReference type="Proteomes" id="UP001432180">
    <property type="component" value="Chromosome"/>
</dbReference>
<organism evidence="2 3">
    <name type="scientific">Thiorhodovibrio winogradskyi</name>
    <dbReference type="NCBI Taxonomy" id="77007"/>
    <lineage>
        <taxon>Bacteria</taxon>
        <taxon>Pseudomonadati</taxon>
        <taxon>Pseudomonadota</taxon>
        <taxon>Gammaproteobacteria</taxon>
        <taxon>Chromatiales</taxon>
        <taxon>Chromatiaceae</taxon>
        <taxon>Thiorhodovibrio</taxon>
    </lineage>
</organism>